<evidence type="ECO:0000313" key="3">
    <source>
        <dbReference type="EMBL" id="KAK4875374.1"/>
    </source>
</evidence>
<evidence type="ECO:0000256" key="2">
    <source>
        <dbReference type="SAM" id="MobiDB-lite"/>
    </source>
</evidence>
<dbReference type="Proteomes" id="UP001353858">
    <property type="component" value="Unassembled WGS sequence"/>
</dbReference>
<feature type="compositionally biased region" description="Basic residues" evidence="2">
    <location>
        <begin position="245"/>
        <end position="255"/>
    </location>
</feature>
<feature type="region of interest" description="Disordered" evidence="2">
    <location>
        <begin position="233"/>
        <end position="259"/>
    </location>
</feature>
<evidence type="ECO:0000256" key="1">
    <source>
        <dbReference type="SAM" id="Coils"/>
    </source>
</evidence>
<comment type="caution">
    <text evidence="3">The sequence shown here is derived from an EMBL/GenBank/DDBJ whole genome shotgun (WGS) entry which is preliminary data.</text>
</comment>
<name>A0AAN7PS86_9COLE</name>
<keyword evidence="1" id="KW-0175">Coiled coil</keyword>
<gene>
    <name evidence="3" type="ORF">RN001_011796</name>
</gene>
<reference evidence="4" key="1">
    <citation type="submission" date="2023-01" db="EMBL/GenBank/DDBJ databases">
        <title>Key to firefly adult light organ development and bioluminescence: homeobox transcription factors regulate luciferase expression and transportation to peroxisome.</title>
        <authorList>
            <person name="Fu X."/>
        </authorList>
    </citation>
    <scope>NUCLEOTIDE SEQUENCE [LARGE SCALE GENOMIC DNA]</scope>
</reference>
<evidence type="ECO:0000313" key="4">
    <source>
        <dbReference type="Proteomes" id="UP001353858"/>
    </source>
</evidence>
<accession>A0AAN7PS86</accession>
<protein>
    <submittedName>
        <fullName evidence="3">Uncharacterized protein</fullName>
    </submittedName>
</protein>
<keyword evidence="4" id="KW-1185">Reference proteome</keyword>
<organism evidence="3 4">
    <name type="scientific">Aquatica leii</name>
    <dbReference type="NCBI Taxonomy" id="1421715"/>
    <lineage>
        <taxon>Eukaryota</taxon>
        <taxon>Metazoa</taxon>
        <taxon>Ecdysozoa</taxon>
        <taxon>Arthropoda</taxon>
        <taxon>Hexapoda</taxon>
        <taxon>Insecta</taxon>
        <taxon>Pterygota</taxon>
        <taxon>Neoptera</taxon>
        <taxon>Endopterygota</taxon>
        <taxon>Coleoptera</taxon>
        <taxon>Polyphaga</taxon>
        <taxon>Elateriformia</taxon>
        <taxon>Elateroidea</taxon>
        <taxon>Lampyridae</taxon>
        <taxon>Luciolinae</taxon>
        <taxon>Aquatica</taxon>
    </lineage>
</organism>
<proteinExistence type="predicted"/>
<feature type="coiled-coil region" evidence="1">
    <location>
        <begin position="8"/>
        <end position="42"/>
    </location>
</feature>
<dbReference type="AlphaFoldDB" id="A0AAN7PS86"/>
<dbReference type="EMBL" id="JARPUR010000005">
    <property type="protein sequence ID" value="KAK4875374.1"/>
    <property type="molecule type" value="Genomic_DNA"/>
</dbReference>
<sequence length="350" mass="40952">MSILQLAVNSMHEDAEQKDKVLSDLEKEKSELRAHLKREKRSSTSLQKQLQDERAFYYKEKEHYCQEMNDCKKLKKKLSETLTNKQEVDTVSELLECKSRMATLQNSLNETLEANYNLSVKFMKMKNTKTFIKKRLKQHDLEHKKTMERLVSQVNDIKHDLAEVVDDRFTLPVSPSNKKYLHVVKQNGVLMYEKLCLQMQIEDLHKQIDDFKLAQFNKESKSKFKSLRKDITTQTDLQSKEEHSKVKHRTLRTKNKQSQEDKTAITKIFEKTAKPGIPNIIMLPEDLPGIEFREIKLETNFEEPKILKMNVQSVSQFSPMVHCSSTQSILRTQSSPDVIMSSMFVVKHKS</sequence>